<dbReference type="EMBL" id="AFWV01000003">
    <property type="protein sequence ID" value="EGV19667.1"/>
    <property type="molecule type" value="Genomic_DNA"/>
</dbReference>
<evidence type="ECO:0000313" key="17">
    <source>
        <dbReference type="Proteomes" id="UP000005459"/>
    </source>
</evidence>
<proteinExistence type="predicted"/>
<protein>
    <submittedName>
        <fullName evidence="16">Antenna complex alpha/beta subunit</fullName>
    </submittedName>
</protein>
<evidence type="ECO:0000256" key="7">
    <source>
        <dbReference type="ARBA" id="ARBA00022723"/>
    </source>
</evidence>
<evidence type="ECO:0000256" key="10">
    <source>
        <dbReference type="ARBA" id="ARBA00022989"/>
    </source>
</evidence>
<sequence length="70" mass="7842">MISTESLWKIWLIMNPRPILIALFGFLLVLALGIHLVLLSTADFNWLEDGIPAKSAVSQMQVTPVVPQRQ</sequence>
<dbReference type="NCBIfam" id="NF040861">
    <property type="entry name" value="pufA_517_ASD"/>
    <property type="match status" value="1"/>
</dbReference>
<evidence type="ECO:0000259" key="15">
    <source>
        <dbReference type="Pfam" id="PF00556"/>
    </source>
</evidence>
<feature type="domain" description="Antenna complex alpha/beta subunit" evidence="15">
    <location>
        <begin position="8"/>
        <end position="47"/>
    </location>
</feature>
<dbReference type="InterPro" id="IPR035889">
    <property type="entry name" value="Light-harvesting_complex"/>
</dbReference>
<keyword evidence="13" id="KW-0437">Light-harvesting polypeptide</keyword>
<evidence type="ECO:0000256" key="12">
    <source>
        <dbReference type="ARBA" id="ARBA00023136"/>
    </source>
</evidence>
<keyword evidence="17" id="KW-1185">Reference proteome</keyword>
<keyword evidence="6 14" id="KW-0812">Transmembrane</keyword>
<feature type="transmembrane region" description="Helical" evidence="14">
    <location>
        <begin position="20"/>
        <end position="39"/>
    </location>
</feature>
<evidence type="ECO:0000256" key="11">
    <source>
        <dbReference type="ARBA" id="ARBA00022991"/>
    </source>
</evidence>
<dbReference type="GO" id="GO:0042314">
    <property type="term" value="F:bacteriochlorophyll binding"/>
    <property type="evidence" value="ECO:0007669"/>
    <property type="project" value="UniProtKB-KW"/>
</dbReference>
<organism evidence="16 17">
    <name type="scientific">Thiocapsa marina 5811</name>
    <dbReference type="NCBI Taxonomy" id="768671"/>
    <lineage>
        <taxon>Bacteria</taxon>
        <taxon>Pseudomonadati</taxon>
        <taxon>Pseudomonadota</taxon>
        <taxon>Gammaproteobacteria</taxon>
        <taxon>Chromatiales</taxon>
        <taxon>Chromatiaceae</taxon>
        <taxon>Thiocapsa</taxon>
    </lineage>
</organism>
<dbReference type="InterPro" id="IPR000066">
    <property type="entry name" value="Antenna_a/b"/>
</dbReference>
<dbReference type="STRING" id="768671.ThimaDRAFT_1113"/>
<keyword evidence="12 14" id="KW-0472">Membrane</keyword>
<evidence type="ECO:0000256" key="3">
    <source>
        <dbReference type="ARBA" id="ARBA00022475"/>
    </source>
</evidence>
<evidence type="ECO:0000256" key="1">
    <source>
        <dbReference type="ARBA" id="ARBA00002455"/>
    </source>
</evidence>
<dbReference type="GO" id="GO:0005886">
    <property type="term" value="C:plasma membrane"/>
    <property type="evidence" value="ECO:0007669"/>
    <property type="project" value="UniProtKB-SubCell"/>
</dbReference>
<accession>F9U7N7</accession>
<evidence type="ECO:0000313" key="16">
    <source>
        <dbReference type="EMBL" id="EGV19667.1"/>
    </source>
</evidence>
<dbReference type="Pfam" id="PF00556">
    <property type="entry name" value="LHC"/>
    <property type="match status" value="1"/>
</dbReference>
<keyword evidence="4" id="KW-0148">Chlorophyll</keyword>
<keyword evidence="3" id="KW-1003">Cell membrane</keyword>
<dbReference type="Proteomes" id="UP000005459">
    <property type="component" value="Unassembled WGS sequence"/>
</dbReference>
<dbReference type="InterPro" id="IPR018332">
    <property type="entry name" value="Antenna_alpha"/>
</dbReference>
<dbReference type="AlphaFoldDB" id="F9U7N7"/>
<evidence type="ECO:0000256" key="8">
    <source>
        <dbReference type="ARBA" id="ARBA00022842"/>
    </source>
</evidence>
<dbReference type="GO" id="GO:0019684">
    <property type="term" value="P:photosynthesis, light reaction"/>
    <property type="evidence" value="ECO:0007669"/>
    <property type="project" value="InterPro"/>
</dbReference>
<comment type="subcellular location">
    <subcellularLocation>
        <location evidence="2">Cell membrane</location>
        <topology evidence="2">Single-pass type II membrane protein</topology>
    </subcellularLocation>
</comment>
<evidence type="ECO:0000256" key="2">
    <source>
        <dbReference type="ARBA" id="ARBA00004401"/>
    </source>
</evidence>
<keyword evidence="7" id="KW-0479">Metal-binding</keyword>
<dbReference type="SUPFAM" id="SSF56918">
    <property type="entry name" value="Light-harvesting complex subunits"/>
    <property type="match status" value="1"/>
</dbReference>
<evidence type="ECO:0000256" key="14">
    <source>
        <dbReference type="SAM" id="Phobius"/>
    </source>
</evidence>
<evidence type="ECO:0000256" key="9">
    <source>
        <dbReference type="ARBA" id="ARBA00022956"/>
    </source>
</evidence>
<name>F9U7N7_9GAMM</name>
<comment type="function">
    <text evidence="1">Antenna complexes are light-harvesting systems, which transfer the excitation energy to the reaction centers.</text>
</comment>
<dbReference type="RefSeq" id="WP_007191990.1">
    <property type="nucleotide sequence ID" value="NZ_AFWV01000003.1"/>
</dbReference>
<reference evidence="16 17" key="1">
    <citation type="submission" date="2011-06" db="EMBL/GenBank/DDBJ databases">
        <title>The draft genome of Thiocapsa marina 5811.</title>
        <authorList>
            <consortium name="US DOE Joint Genome Institute (JGI-PGF)"/>
            <person name="Lucas S."/>
            <person name="Han J."/>
            <person name="Cheng J.-F."/>
            <person name="Goodwin L."/>
            <person name="Pitluck S."/>
            <person name="Peters L."/>
            <person name="Land M.L."/>
            <person name="Hauser L."/>
            <person name="Vogl K."/>
            <person name="Liu Z."/>
            <person name="Imhoff J."/>
            <person name="Thiel V."/>
            <person name="Frigaard N.-U."/>
            <person name="Bryant D."/>
            <person name="Woyke T.J."/>
        </authorList>
    </citation>
    <scope>NUCLEOTIDE SEQUENCE [LARGE SCALE GENOMIC DNA]</scope>
    <source>
        <strain evidence="16 17">5811</strain>
    </source>
</reference>
<keyword evidence="10 14" id="KW-1133">Transmembrane helix</keyword>
<dbReference type="GO" id="GO:0019866">
    <property type="term" value="C:organelle inner membrane"/>
    <property type="evidence" value="ECO:0007669"/>
    <property type="project" value="InterPro"/>
</dbReference>
<evidence type="ECO:0000256" key="13">
    <source>
        <dbReference type="ARBA" id="ARBA00023243"/>
    </source>
</evidence>
<keyword evidence="9" id="KW-0076">Bacteriochlorophyll</keyword>
<dbReference type="InterPro" id="IPR002361">
    <property type="entry name" value="Antenna_alpha_CS"/>
</dbReference>
<keyword evidence="8" id="KW-0460">Magnesium</keyword>
<evidence type="ECO:0000256" key="5">
    <source>
        <dbReference type="ARBA" id="ARBA00022549"/>
    </source>
</evidence>
<gene>
    <name evidence="16" type="ORF">ThimaDRAFT_1113</name>
</gene>
<dbReference type="PROSITE" id="PS00968">
    <property type="entry name" value="ANTENNA_COMP_ALPHA"/>
    <property type="match status" value="1"/>
</dbReference>
<evidence type="ECO:0000256" key="4">
    <source>
        <dbReference type="ARBA" id="ARBA00022494"/>
    </source>
</evidence>
<keyword evidence="11" id="KW-0157">Chromophore</keyword>
<dbReference type="GO" id="GO:0030077">
    <property type="term" value="C:plasma membrane light-harvesting complex"/>
    <property type="evidence" value="ECO:0007669"/>
    <property type="project" value="InterPro"/>
</dbReference>
<keyword evidence="5" id="KW-0042">Antenna complex</keyword>
<dbReference type="Gene3D" id="4.10.220.20">
    <property type="entry name" value="Light-harvesting complex"/>
    <property type="match status" value="1"/>
</dbReference>
<dbReference type="PRINTS" id="PR00673">
    <property type="entry name" value="LIGHTHARVSTA"/>
</dbReference>
<evidence type="ECO:0000256" key="6">
    <source>
        <dbReference type="ARBA" id="ARBA00022692"/>
    </source>
</evidence>
<dbReference type="GO" id="GO:0046872">
    <property type="term" value="F:metal ion binding"/>
    <property type="evidence" value="ECO:0007669"/>
    <property type="project" value="UniProtKB-KW"/>
</dbReference>